<feature type="non-terminal residue" evidence="2">
    <location>
        <position position="1"/>
    </location>
</feature>
<proteinExistence type="predicted"/>
<protein>
    <submittedName>
        <fullName evidence="2">Isocitrate lyase</fullName>
    </submittedName>
</protein>
<organism evidence="2 3">
    <name type="scientific">Phakopsora pachyrhizi</name>
    <name type="common">Asian soybean rust disease fungus</name>
    <dbReference type="NCBI Taxonomy" id="170000"/>
    <lineage>
        <taxon>Eukaryota</taxon>
        <taxon>Fungi</taxon>
        <taxon>Dikarya</taxon>
        <taxon>Basidiomycota</taxon>
        <taxon>Pucciniomycotina</taxon>
        <taxon>Pucciniomycetes</taxon>
        <taxon>Pucciniales</taxon>
        <taxon>Phakopsoraceae</taxon>
        <taxon>Phakopsora</taxon>
    </lineage>
</organism>
<dbReference type="Pfam" id="PF00463">
    <property type="entry name" value="ICL"/>
    <property type="match status" value="1"/>
</dbReference>
<feature type="non-terminal residue" evidence="2">
    <location>
        <position position="63"/>
    </location>
</feature>
<keyword evidence="3" id="KW-1185">Reference proteome</keyword>
<dbReference type="Gene3D" id="1.10.10.850">
    <property type="match status" value="1"/>
</dbReference>
<evidence type="ECO:0000313" key="3">
    <source>
        <dbReference type="Proteomes" id="UP001153365"/>
    </source>
</evidence>
<name>A0AAV0BSM0_PHAPC</name>
<dbReference type="AlphaFoldDB" id="A0AAV0BSM0"/>
<keyword evidence="1 2" id="KW-0456">Lyase</keyword>
<accession>A0AAV0BSM0</accession>
<dbReference type="GO" id="GO:0019752">
    <property type="term" value="P:carboxylic acid metabolic process"/>
    <property type="evidence" value="ECO:0007669"/>
    <property type="project" value="InterPro"/>
</dbReference>
<sequence length="63" mass="6903">QTNAEAATLLSINVDERDHPYILGTTNPSIGHLVDIMTQAGHQGKSGEVLQLIEDYWTLKANL</sequence>
<reference evidence="2" key="1">
    <citation type="submission" date="2022-06" db="EMBL/GenBank/DDBJ databases">
        <authorList>
            <consortium name="SYNGENTA / RWTH Aachen University"/>
        </authorList>
    </citation>
    <scope>NUCLEOTIDE SEQUENCE</scope>
</reference>
<dbReference type="GO" id="GO:0004451">
    <property type="term" value="F:isocitrate lyase activity"/>
    <property type="evidence" value="ECO:0007669"/>
    <property type="project" value="InterPro"/>
</dbReference>
<gene>
    <name evidence="2" type="ORF">PPACK8108_LOCUS24768</name>
</gene>
<evidence type="ECO:0000256" key="1">
    <source>
        <dbReference type="ARBA" id="ARBA00023239"/>
    </source>
</evidence>
<dbReference type="InterPro" id="IPR006254">
    <property type="entry name" value="Isocitrate_lyase"/>
</dbReference>
<dbReference type="EMBL" id="CALTRL010006111">
    <property type="protein sequence ID" value="CAH7689642.1"/>
    <property type="molecule type" value="Genomic_DNA"/>
</dbReference>
<comment type="caution">
    <text evidence="2">The sequence shown here is derived from an EMBL/GenBank/DDBJ whole genome shotgun (WGS) entry which is preliminary data.</text>
</comment>
<evidence type="ECO:0000313" key="2">
    <source>
        <dbReference type="EMBL" id="CAH7689642.1"/>
    </source>
</evidence>
<dbReference type="Proteomes" id="UP001153365">
    <property type="component" value="Unassembled WGS sequence"/>
</dbReference>